<gene>
    <name evidence="2" type="ORF">J2800_003606</name>
</gene>
<dbReference type="CDD" id="cd00143">
    <property type="entry name" value="PP2Cc"/>
    <property type="match status" value="1"/>
</dbReference>
<dbReference type="Pfam" id="PF00481">
    <property type="entry name" value="PP2C"/>
    <property type="match status" value="1"/>
</dbReference>
<evidence type="ECO:0000313" key="3">
    <source>
        <dbReference type="Proteomes" id="UP001262754"/>
    </source>
</evidence>
<dbReference type="Gene3D" id="3.60.40.10">
    <property type="entry name" value="PPM-type phosphatase domain"/>
    <property type="match status" value="1"/>
</dbReference>
<dbReference type="Proteomes" id="UP001262754">
    <property type="component" value="Unassembled WGS sequence"/>
</dbReference>
<keyword evidence="2" id="KW-0378">Hydrolase</keyword>
<dbReference type="PROSITE" id="PS51746">
    <property type="entry name" value="PPM_2"/>
    <property type="match status" value="1"/>
</dbReference>
<dbReference type="SMART" id="SM00332">
    <property type="entry name" value="PP2Cc"/>
    <property type="match status" value="1"/>
</dbReference>
<protein>
    <submittedName>
        <fullName evidence="2">Serine/threonine-protein phosphatase Stp1</fullName>
        <ecNumber evidence="2">3.1.3.16</ecNumber>
    </submittedName>
</protein>
<dbReference type="PANTHER" id="PTHR13832">
    <property type="entry name" value="PROTEIN PHOSPHATASE 2C"/>
    <property type="match status" value="1"/>
</dbReference>
<evidence type="ECO:0000313" key="2">
    <source>
        <dbReference type="EMBL" id="MDR6532846.1"/>
    </source>
</evidence>
<accession>A0ABU1N4G5</accession>
<organism evidence="2 3">
    <name type="scientific">Caulobacter rhizosphaerae</name>
    <dbReference type="NCBI Taxonomy" id="2010972"/>
    <lineage>
        <taxon>Bacteria</taxon>
        <taxon>Pseudomonadati</taxon>
        <taxon>Pseudomonadota</taxon>
        <taxon>Alphaproteobacteria</taxon>
        <taxon>Caulobacterales</taxon>
        <taxon>Caulobacteraceae</taxon>
        <taxon>Caulobacter</taxon>
    </lineage>
</organism>
<keyword evidence="3" id="KW-1185">Reference proteome</keyword>
<dbReference type="EMBL" id="JAVDRL010000010">
    <property type="protein sequence ID" value="MDR6532846.1"/>
    <property type="molecule type" value="Genomic_DNA"/>
</dbReference>
<dbReference type="EC" id="3.1.3.16" evidence="2"/>
<comment type="caution">
    <text evidence="2">The sequence shown here is derived from an EMBL/GenBank/DDBJ whole genome shotgun (WGS) entry which is preliminary data.</text>
</comment>
<dbReference type="InterPro" id="IPR001932">
    <property type="entry name" value="PPM-type_phosphatase-like_dom"/>
</dbReference>
<dbReference type="InterPro" id="IPR036457">
    <property type="entry name" value="PPM-type-like_dom_sf"/>
</dbReference>
<dbReference type="RefSeq" id="WP_056750373.1">
    <property type="nucleotide sequence ID" value="NZ_BMLD01000002.1"/>
</dbReference>
<name>A0ABU1N4G5_9CAUL</name>
<dbReference type="PANTHER" id="PTHR13832:SF827">
    <property type="entry name" value="PROTEIN PHOSPHATASE 1L"/>
    <property type="match status" value="1"/>
</dbReference>
<feature type="domain" description="PPM-type phosphatase" evidence="1">
    <location>
        <begin position="7"/>
        <end position="237"/>
    </location>
</feature>
<dbReference type="InterPro" id="IPR015655">
    <property type="entry name" value="PP2C"/>
</dbReference>
<proteinExistence type="predicted"/>
<dbReference type="SMART" id="SM00331">
    <property type="entry name" value="PP2C_SIG"/>
    <property type="match status" value="1"/>
</dbReference>
<sequence length="246" mass="26249">MDDGSLRFHDATLTHPGKVRRDNEDQVLARPDQGLWAVADGMGGHANGQWSSKTITATLEAAVLPADFDDAASAVAAAVHEANERIWTKSVGQPMGSTVVALLLRDRRFVVLWAGDSRCYLLRDGQLYQLTVDHSQVQDMVTSGRLTAEEAENHPMSHVLSRAVGVAPRLELDAVSDEAKVGDVFLVCSDGLTRTIPDAELATILAQGNPAAAADELVKICLERGAPDNVSVAVVNCDETTLLALS</sequence>
<reference evidence="2 3" key="1">
    <citation type="submission" date="2023-07" db="EMBL/GenBank/DDBJ databases">
        <title>Sorghum-associated microbial communities from plants grown in Nebraska, USA.</title>
        <authorList>
            <person name="Schachtman D."/>
        </authorList>
    </citation>
    <scope>NUCLEOTIDE SEQUENCE [LARGE SCALE GENOMIC DNA]</scope>
    <source>
        <strain evidence="2 3">DS2154</strain>
    </source>
</reference>
<dbReference type="SUPFAM" id="SSF81606">
    <property type="entry name" value="PP2C-like"/>
    <property type="match status" value="1"/>
</dbReference>
<evidence type="ECO:0000259" key="1">
    <source>
        <dbReference type="PROSITE" id="PS51746"/>
    </source>
</evidence>
<dbReference type="GO" id="GO:0004722">
    <property type="term" value="F:protein serine/threonine phosphatase activity"/>
    <property type="evidence" value="ECO:0007669"/>
    <property type="project" value="UniProtKB-EC"/>
</dbReference>